<organism evidence="2">
    <name type="scientific">marine metagenome</name>
    <dbReference type="NCBI Taxonomy" id="408172"/>
    <lineage>
        <taxon>unclassified sequences</taxon>
        <taxon>metagenomes</taxon>
        <taxon>ecological metagenomes</taxon>
    </lineage>
</organism>
<dbReference type="InterPro" id="IPR002035">
    <property type="entry name" value="VWF_A"/>
</dbReference>
<dbReference type="SMART" id="SM00327">
    <property type="entry name" value="VWA"/>
    <property type="match status" value="1"/>
</dbReference>
<reference evidence="2" key="1">
    <citation type="submission" date="2018-05" db="EMBL/GenBank/DDBJ databases">
        <authorList>
            <person name="Lanie J.A."/>
            <person name="Ng W.-L."/>
            <person name="Kazmierczak K.M."/>
            <person name="Andrzejewski T.M."/>
            <person name="Davidsen T.M."/>
            <person name="Wayne K.J."/>
            <person name="Tettelin H."/>
            <person name="Glass J.I."/>
            <person name="Rusch D."/>
            <person name="Podicherti R."/>
            <person name="Tsui H.-C.T."/>
            <person name="Winkler M.E."/>
        </authorList>
    </citation>
    <scope>NUCLEOTIDE SEQUENCE</scope>
</reference>
<feature type="domain" description="VWFA" evidence="1">
    <location>
        <begin position="76"/>
        <end position="257"/>
    </location>
</feature>
<proteinExistence type="predicted"/>
<dbReference type="CDD" id="cd00198">
    <property type="entry name" value="vWFA"/>
    <property type="match status" value="1"/>
</dbReference>
<name>A0A381V147_9ZZZZ</name>
<evidence type="ECO:0000313" key="2">
    <source>
        <dbReference type="EMBL" id="SVA34090.1"/>
    </source>
</evidence>
<dbReference type="Gene3D" id="3.40.50.410">
    <property type="entry name" value="von Willebrand factor, type A domain"/>
    <property type="match status" value="1"/>
</dbReference>
<dbReference type="InterPro" id="IPR017802">
    <property type="entry name" value="VWFA-rel_acidobac-type"/>
</dbReference>
<accession>A0A381V147</accession>
<gene>
    <name evidence="2" type="ORF">METZ01_LOCUS86944</name>
</gene>
<protein>
    <recommendedName>
        <fullName evidence="1">VWFA domain-containing protein</fullName>
    </recommendedName>
</protein>
<evidence type="ECO:0000259" key="1">
    <source>
        <dbReference type="SMART" id="SM00327"/>
    </source>
</evidence>
<dbReference type="SUPFAM" id="SSF53300">
    <property type="entry name" value="vWA-like"/>
    <property type="match status" value="1"/>
</dbReference>
<dbReference type="Pfam" id="PF13519">
    <property type="entry name" value="VWA_2"/>
    <property type="match status" value="1"/>
</dbReference>
<dbReference type="InterPro" id="IPR036465">
    <property type="entry name" value="vWFA_dom_sf"/>
</dbReference>
<dbReference type="NCBIfam" id="TIGR03436">
    <property type="entry name" value="acidobact_VWFA"/>
    <property type="match status" value="1"/>
</dbReference>
<sequence>MNGRLMFRFVIVGAVFTVGFAVSVLSEATQAQEQHMYVSVQDENDHPVVDLTVSDFVVREDGVLREVLRVQRATEPMQVALLVDNSSAAAPYLRDLRDGLGEFVKQISGDHQVAVITFGDRPTIVKDYTWDATELQQAVGRIFPRPSSGSLLLDAIYSAAQGLERREATRPVIVAVTAAGTEYSNRPYQAVLRLIESAGATFHTVVMTTDGASFDTGSRYRDMVLDRGTERTGGRRIDLLRGQFFREALNEIAEELLSQYLLVYARPDTLVPPEEIALSTTLPSLTVRGRSVGPLQ</sequence>
<dbReference type="AlphaFoldDB" id="A0A381V147"/>
<dbReference type="EMBL" id="UINC01007573">
    <property type="protein sequence ID" value="SVA34090.1"/>
    <property type="molecule type" value="Genomic_DNA"/>
</dbReference>